<evidence type="ECO:0000256" key="7">
    <source>
        <dbReference type="ARBA" id="ARBA00022932"/>
    </source>
</evidence>
<dbReference type="GO" id="GO:0006271">
    <property type="term" value="P:DNA strand elongation involved in DNA replication"/>
    <property type="evidence" value="ECO:0007669"/>
    <property type="project" value="TreeGrafter"/>
</dbReference>
<evidence type="ECO:0000256" key="9">
    <source>
        <dbReference type="SAM" id="MobiDB-lite"/>
    </source>
</evidence>
<dbReference type="InterPro" id="IPR046938">
    <property type="entry name" value="DNA_clamp_sf"/>
</dbReference>
<dbReference type="InterPro" id="IPR009061">
    <property type="entry name" value="DNA-bd_dom_put_sf"/>
</dbReference>
<feature type="compositionally biased region" description="Basic and acidic residues" evidence="9">
    <location>
        <begin position="229"/>
        <end position="247"/>
    </location>
</feature>
<dbReference type="PROSITE" id="PS00552">
    <property type="entry name" value="HTH_MERR_1"/>
    <property type="match status" value="1"/>
</dbReference>
<evidence type="ECO:0000256" key="1">
    <source>
        <dbReference type="ARBA" id="ARBA00004496"/>
    </source>
</evidence>
<gene>
    <name evidence="11" type="ORF">DVK44_29710</name>
</gene>
<dbReference type="SUPFAM" id="SSF46955">
    <property type="entry name" value="Putative DNA-binding domain"/>
    <property type="match status" value="1"/>
</dbReference>
<dbReference type="InterPro" id="IPR001001">
    <property type="entry name" value="DNA_polIII_beta"/>
</dbReference>
<comment type="similarity">
    <text evidence="2">Belongs to the beta sliding clamp family.</text>
</comment>
<evidence type="ECO:0000256" key="4">
    <source>
        <dbReference type="ARBA" id="ARBA00022679"/>
    </source>
</evidence>
<dbReference type="GO" id="GO:0003677">
    <property type="term" value="F:DNA binding"/>
    <property type="evidence" value="ECO:0007669"/>
    <property type="project" value="UniProtKB-KW"/>
</dbReference>
<feature type="region of interest" description="Disordered" evidence="9">
    <location>
        <begin position="103"/>
        <end position="126"/>
    </location>
</feature>
<dbReference type="Gene3D" id="3.10.150.10">
    <property type="entry name" value="DNA Polymerase III, subunit A, domain 2"/>
    <property type="match status" value="2"/>
</dbReference>
<feature type="domain" description="HTH merR-type" evidence="10">
    <location>
        <begin position="1"/>
        <end position="71"/>
    </location>
</feature>
<dbReference type="PROSITE" id="PS50937">
    <property type="entry name" value="HTH_MERR_2"/>
    <property type="match status" value="1"/>
</dbReference>
<dbReference type="SMART" id="SM00480">
    <property type="entry name" value="POL3Bc"/>
    <property type="match status" value="1"/>
</dbReference>
<comment type="subcellular location">
    <subcellularLocation>
        <location evidence="1">Cytoplasm</location>
    </subcellularLocation>
</comment>
<accession>A0A345HWV3</accession>
<keyword evidence="4" id="KW-0808">Transferase</keyword>
<feature type="region of interest" description="Disordered" evidence="9">
    <location>
        <begin position="223"/>
        <end position="248"/>
    </location>
</feature>
<keyword evidence="5" id="KW-0548">Nucleotidyltransferase</keyword>
<dbReference type="SUPFAM" id="SSF55979">
    <property type="entry name" value="DNA clamp"/>
    <property type="match status" value="2"/>
</dbReference>
<dbReference type="InterPro" id="IPR000551">
    <property type="entry name" value="MerR-type_HTH_dom"/>
</dbReference>
<dbReference type="KEGG" id="spad:DVK44_29710"/>
<dbReference type="GO" id="GO:0006355">
    <property type="term" value="P:regulation of DNA-templated transcription"/>
    <property type="evidence" value="ECO:0007669"/>
    <property type="project" value="InterPro"/>
</dbReference>
<evidence type="ECO:0000313" key="12">
    <source>
        <dbReference type="Proteomes" id="UP000253868"/>
    </source>
</evidence>
<dbReference type="Pfam" id="PF02767">
    <property type="entry name" value="DNA_pol3_beta_2"/>
    <property type="match status" value="1"/>
</dbReference>
<dbReference type="Gene3D" id="1.10.1660.10">
    <property type="match status" value="1"/>
</dbReference>
<evidence type="ECO:0000256" key="5">
    <source>
        <dbReference type="ARBA" id="ARBA00022695"/>
    </source>
</evidence>
<evidence type="ECO:0000256" key="6">
    <source>
        <dbReference type="ARBA" id="ARBA00022705"/>
    </source>
</evidence>
<reference evidence="12" key="1">
    <citation type="submission" date="2018-07" db="EMBL/GenBank/DDBJ databases">
        <authorList>
            <person name="Zhao J."/>
        </authorList>
    </citation>
    <scope>NUCLEOTIDE SEQUENCE [LARGE SCALE GENOMIC DNA]</scope>
    <source>
        <strain evidence="12">GSSD-12</strain>
    </source>
</reference>
<organism evidence="11 12">
    <name type="scientific">Streptomyces paludis</name>
    <dbReference type="NCBI Taxonomy" id="2282738"/>
    <lineage>
        <taxon>Bacteria</taxon>
        <taxon>Bacillati</taxon>
        <taxon>Actinomycetota</taxon>
        <taxon>Actinomycetes</taxon>
        <taxon>Kitasatosporales</taxon>
        <taxon>Streptomycetaceae</taxon>
        <taxon>Streptomyces</taxon>
    </lineage>
</organism>
<dbReference type="GO" id="GO:0008408">
    <property type="term" value="F:3'-5' exonuclease activity"/>
    <property type="evidence" value="ECO:0007669"/>
    <property type="project" value="InterPro"/>
</dbReference>
<evidence type="ECO:0000256" key="8">
    <source>
        <dbReference type="ARBA" id="ARBA00023125"/>
    </source>
</evidence>
<dbReference type="GO" id="GO:0005737">
    <property type="term" value="C:cytoplasm"/>
    <property type="evidence" value="ECO:0007669"/>
    <property type="project" value="UniProtKB-SubCell"/>
</dbReference>
<dbReference type="InterPro" id="IPR022637">
    <property type="entry name" value="DNA_polIII_beta_cen"/>
</dbReference>
<evidence type="ECO:0000256" key="2">
    <source>
        <dbReference type="ARBA" id="ARBA00010752"/>
    </source>
</evidence>
<dbReference type="GO" id="GO:0003887">
    <property type="term" value="F:DNA-directed DNA polymerase activity"/>
    <property type="evidence" value="ECO:0007669"/>
    <property type="project" value="UniProtKB-KW"/>
</dbReference>
<dbReference type="GO" id="GO:0009360">
    <property type="term" value="C:DNA polymerase III complex"/>
    <property type="evidence" value="ECO:0007669"/>
    <property type="project" value="InterPro"/>
</dbReference>
<keyword evidence="7" id="KW-0239">DNA-directed DNA polymerase</keyword>
<name>A0A345HWV3_9ACTN</name>
<dbReference type="PANTHER" id="PTHR30478:SF0">
    <property type="entry name" value="BETA SLIDING CLAMP"/>
    <property type="match status" value="1"/>
</dbReference>
<evidence type="ECO:0000256" key="3">
    <source>
        <dbReference type="ARBA" id="ARBA00022490"/>
    </source>
</evidence>
<dbReference type="AlphaFoldDB" id="A0A345HWV3"/>
<dbReference type="EMBL" id="CP031194">
    <property type="protein sequence ID" value="AXG81177.1"/>
    <property type="molecule type" value="Genomic_DNA"/>
</dbReference>
<evidence type="ECO:0000313" key="11">
    <source>
        <dbReference type="EMBL" id="AXG81177.1"/>
    </source>
</evidence>
<dbReference type="PANTHER" id="PTHR30478">
    <property type="entry name" value="DNA POLYMERASE III SUBUNIT BETA"/>
    <property type="match status" value="1"/>
</dbReference>
<dbReference type="Proteomes" id="UP000253868">
    <property type="component" value="Chromosome"/>
</dbReference>
<keyword evidence="8" id="KW-0238">DNA-binding</keyword>
<protein>
    <submittedName>
        <fullName evidence="11">MerR family transcriptional regulator</fullName>
    </submittedName>
</protein>
<keyword evidence="6" id="KW-0235">DNA replication</keyword>
<dbReference type="CDD" id="cd00140">
    <property type="entry name" value="beta_clamp"/>
    <property type="match status" value="1"/>
</dbReference>
<keyword evidence="12" id="KW-1185">Reference proteome</keyword>
<keyword evidence="3" id="KW-0963">Cytoplasm</keyword>
<proteinExistence type="inferred from homology"/>
<dbReference type="OrthoDB" id="7849865at2"/>
<evidence type="ECO:0000259" key="10">
    <source>
        <dbReference type="PROSITE" id="PS50937"/>
    </source>
</evidence>
<dbReference type="Pfam" id="PF13411">
    <property type="entry name" value="MerR_1"/>
    <property type="match status" value="1"/>
</dbReference>
<sequence length="391" mass="40972">MLSISAFARRVGLAPSALRFYDDCQVLPPARVDATTGYRFYSADQQIRANMLRSLREAGLPLADVTVVLDGGVSEARAVLERHRTTVRNRSRAADATIAAVLRSMPGPDSPGTPGAPDSGEGPAAPATLVRLGGAELAAAVRQVVPAAHRDAEFPVLGCVLVEIEEDEVRLVATDRYRLSVRGLKPVMTVEGPPRRLLVDAERLAGIGTWAARCAAVTIEAGPGGATAHDTDGPEETADRADGEGSREIPLTEGEFPAYREMLTALSPRRHRVIVDRRALITAVGTGDGESADARAVALRLGKDEVTVSRPDGTEATTLPAVRMGDDSPPIGFDPAVLVPALEASVGPDVLLEISSATDPIVVRSADQAAFTTLVMPVALPDTPAPPAEEG</sequence>
<dbReference type="SMART" id="SM00422">
    <property type="entry name" value="HTH_MERR"/>
    <property type="match status" value="1"/>
</dbReference>